<proteinExistence type="predicted"/>
<reference evidence="2 3" key="1">
    <citation type="submission" date="2014-06" db="EMBL/GenBank/DDBJ databases">
        <authorList>
            <consortium name="DOE Joint Genome Institute"/>
            <person name="Kuo A."/>
            <person name="Kohler A."/>
            <person name="Nagy L.G."/>
            <person name="Floudas D."/>
            <person name="Copeland A."/>
            <person name="Barry K.W."/>
            <person name="Cichocki N."/>
            <person name="Veneault-Fourrey C."/>
            <person name="LaButti K."/>
            <person name="Lindquist E.A."/>
            <person name="Lipzen A."/>
            <person name="Lundell T."/>
            <person name="Morin E."/>
            <person name="Murat C."/>
            <person name="Sun H."/>
            <person name="Tunlid A."/>
            <person name="Henrissat B."/>
            <person name="Grigoriev I.V."/>
            <person name="Hibbett D.S."/>
            <person name="Martin F."/>
            <person name="Nordberg H.P."/>
            <person name="Cantor M.N."/>
            <person name="Hua S.X."/>
        </authorList>
    </citation>
    <scope>NUCLEOTIDE SEQUENCE [LARGE SCALE GENOMIC DNA]</scope>
    <source>
        <strain evidence="2 3">ATCC 200175</strain>
    </source>
</reference>
<sequence>MPTACLLDTVTSDGFHLATENKYYGVFDHILNKVCFVEDTFTVEPQYPLRQQVHHHFFKFLDFVVTSAVDGTDRPVFFLEIKLRSHLDSISESQSRQPDEGQISQPFPSYPPTEDTGTDSVCDAIYPEYNAPSTEHVTDTAPEERWDVDITTEEGYKRFMAVINRVKEMAAAL</sequence>
<dbReference type="EMBL" id="KN819337">
    <property type="protein sequence ID" value="KIJ15415.1"/>
    <property type="molecule type" value="Genomic_DNA"/>
</dbReference>
<dbReference type="HOGENOM" id="CLU_085786_3_1_1"/>
<evidence type="ECO:0000256" key="1">
    <source>
        <dbReference type="SAM" id="MobiDB-lite"/>
    </source>
</evidence>
<dbReference type="Proteomes" id="UP000053647">
    <property type="component" value="Unassembled WGS sequence"/>
</dbReference>
<accession>A0A0C9TI75</accession>
<keyword evidence="3" id="KW-1185">Reference proteome</keyword>
<protein>
    <submittedName>
        <fullName evidence="2">Uncharacterized protein</fullName>
    </submittedName>
</protein>
<organism evidence="2 3">
    <name type="scientific">Paxillus involutus ATCC 200175</name>
    <dbReference type="NCBI Taxonomy" id="664439"/>
    <lineage>
        <taxon>Eukaryota</taxon>
        <taxon>Fungi</taxon>
        <taxon>Dikarya</taxon>
        <taxon>Basidiomycota</taxon>
        <taxon>Agaricomycotina</taxon>
        <taxon>Agaricomycetes</taxon>
        <taxon>Agaricomycetidae</taxon>
        <taxon>Boletales</taxon>
        <taxon>Paxilineae</taxon>
        <taxon>Paxillaceae</taxon>
        <taxon>Paxillus</taxon>
    </lineage>
</organism>
<evidence type="ECO:0000313" key="2">
    <source>
        <dbReference type="EMBL" id="KIJ15415.1"/>
    </source>
</evidence>
<feature type="region of interest" description="Disordered" evidence="1">
    <location>
        <begin position="90"/>
        <end position="118"/>
    </location>
</feature>
<reference evidence="3" key="2">
    <citation type="submission" date="2015-01" db="EMBL/GenBank/DDBJ databases">
        <title>Evolutionary Origins and Diversification of the Mycorrhizal Mutualists.</title>
        <authorList>
            <consortium name="DOE Joint Genome Institute"/>
            <consortium name="Mycorrhizal Genomics Consortium"/>
            <person name="Kohler A."/>
            <person name="Kuo A."/>
            <person name="Nagy L.G."/>
            <person name="Floudas D."/>
            <person name="Copeland A."/>
            <person name="Barry K.W."/>
            <person name="Cichocki N."/>
            <person name="Veneault-Fourrey C."/>
            <person name="LaButti K."/>
            <person name="Lindquist E.A."/>
            <person name="Lipzen A."/>
            <person name="Lundell T."/>
            <person name="Morin E."/>
            <person name="Murat C."/>
            <person name="Riley R."/>
            <person name="Ohm R."/>
            <person name="Sun H."/>
            <person name="Tunlid A."/>
            <person name="Henrissat B."/>
            <person name="Grigoriev I.V."/>
            <person name="Hibbett D.S."/>
            <person name="Martin F."/>
        </authorList>
    </citation>
    <scope>NUCLEOTIDE SEQUENCE [LARGE SCALE GENOMIC DNA]</scope>
    <source>
        <strain evidence="3">ATCC 200175</strain>
    </source>
</reference>
<evidence type="ECO:0000313" key="3">
    <source>
        <dbReference type="Proteomes" id="UP000053647"/>
    </source>
</evidence>
<gene>
    <name evidence="2" type="ORF">PAXINDRAFT_11958</name>
</gene>
<feature type="compositionally biased region" description="Polar residues" evidence="1">
    <location>
        <begin position="90"/>
        <end position="107"/>
    </location>
</feature>
<name>A0A0C9TI75_PAXIN</name>
<dbReference type="OrthoDB" id="2606506at2759"/>
<dbReference type="AlphaFoldDB" id="A0A0C9TI75"/>